<evidence type="ECO:0000256" key="1">
    <source>
        <dbReference type="SAM" id="MobiDB-lite"/>
    </source>
</evidence>
<keyword evidence="3" id="KW-1185">Reference proteome</keyword>
<reference evidence="2 3" key="1">
    <citation type="submission" date="2017-05" db="EMBL/GenBank/DDBJ databases">
        <title>The Genome Sequence of Tsuchiyaea wingfieldii DSM 27421.</title>
        <authorList>
            <person name="Cuomo C."/>
            <person name="Passer A."/>
            <person name="Billmyre B."/>
            <person name="Heitman J."/>
        </authorList>
    </citation>
    <scope>NUCLEOTIDE SEQUENCE [LARGE SCALE GENOMIC DNA]</scope>
    <source>
        <strain evidence="2 3">DSM 27421</strain>
    </source>
</reference>
<sequence>MVATPQTSYTMLAMAPSLTQTLPSKGFLVLSADYCLLYPSTADDIIADVHTLFSYVASPTTELSSALSSQGPTLDTTLKEHISV</sequence>
<feature type="compositionally biased region" description="Polar residues" evidence="1">
    <location>
        <begin position="65"/>
        <end position="76"/>
    </location>
</feature>
<protein>
    <recommendedName>
        <fullName evidence="4">Alpha/beta hydrolase fold-3 domain-containing protein</fullName>
    </recommendedName>
</protein>
<organism evidence="2 3">
    <name type="scientific">Cryptococcus floricola</name>
    <dbReference type="NCBI Taxonomy" id="2591691"/>
    <lineage>
        <taxon>Eukaryota</taxon>
        <taxon>Fungi</taxon>
        <taxon>Dikarya</taxon>
        <taxon>Basidiomycota</taxon>
        <taxon>Agaricomycotina</taxon>
        <taxon>Tremellomycetes</taxon>
        <taxon>Tremellales</taxon>
        <taxon>Cryptococcaceae</taxon>
        <taxon>Cryptococcus</taxon>
    </lineage>
</organism>
<evidence type="ECO:0000313" key="3">
    <source>
        <dbReference type="Proteomes" id="UP000322245"/>
    </source>
</evidence>
<feature type="region of interest" description="Disordered" evidence="1">
    <location>
        <begin position="65"/>
        <end position="84"/>
    </location>
</feature>
<gene>
    <name evidence="2" type="ORF">B9479_003108</name>
</gene>
<evidence type="ECO:0008006" key="4">
    <source>
        <dbReference type="Google" id="ProtNLM"/>
    </source>
</evidence>
<comment type="caution">
    <text evidence="2">The sequence shown here is derived from an EMBL/GenBank/DDBJ whole genome shotgun (WGS) entry which is preliminary data.</text>
</comment>
<proteinExistence type="predicted"/>
<dbReference type="EMBL" id="NIDF01000027">
    <property type="protein sequence ID" value="TYJ56262.1"/>
    <property type="molecule type" value="Genomic_DNA"/>
</dbReference>
<accession>A0A5D3AZH2</accession>
<evidence type="ECO:0000313" key="2">
    <source>
        <dbReference type="EMBL" id="TYJ56262.1"/>
    </source>
</evidence>
<dbReference type="Proteomes" id="UP000322245">
    <property type="component" value="Unassembled WGS sequence"/>
</dbReference>
<name>A0A5D3AZH2_9TREE</name>
<dbReference type="AlphaFoldDB" id="A0A5D3AZH2"/>